<evidence type="ECO:0000313" key="1">
    <source>
        <dbReference type="EMBL" id="QTD48137.1"/>
    </source>
</evidence>
<dbReference type="AlphaFoldDB" id="A0A8A4TF21"/>
<dbReference type="InterPro" id="IPR023614">
    <property type="entry name" value="Porin_dom_sf"/>
</dbReference>
<protein>
    <submittedName>
        <fullName evidence="1">Uncharacterized protein</fullName>
    </submittedName>
</protein>
<gene>
    <name evidence="1" type="ORF">J3U87_21335</name>
</gene>
<name>A0A8A4TF21_SULCO</name>
<dbReference type="InterPro" id="IPR010870">
    <property type="entry name" value="Porin_O/P"/>
</dbReference>
<reference evidence="1" key="1">
    <citation type="submission" date="2021-03" db="EMBL/GenBank/DDBJ databases">
        <title>Acanthopleuribacteraceae sp. M133.</title>
        <authorList>
            <person name="Wang G."/>
        </authorList>
    </citation>
    <scope>NUCLEOTIDE SEQUENCE</scope>
    <source>
        <strain evidence="1">M133</strain>
    </source>
</reference>
<dbReference type="Pfam" id="PF07396">
    <property type="entry name" value="Porin_O_P"/>
    <property type="match status" value="1"/>
</dbReference>
<proteinExistence type="predicted"/>
<dbReference type="KEGG" id="scor:J3U87_21335"/>
<dbReference type="Proteomes" id="UP000663929">
    <property type="component" value="Chromosome"/>
</dbReference>
<keyword evidence="2" id="KW-1185">Reference proteome</keyword>
<dbReference type="EMBL" id="CP071793">
    <property type="protein sequence ID" value="QTD48137.1"/>
    <property type="molecule type" value="Genomic_DNA"/>
</dbReference>
<dbReference type="RefSeq" id="WP_237377798.1">
    <property type="nucleotide sequence ID" value="NZ_CP071793.1"/>
</dbReference>
<evidence type="ECO:0000313" key="2">
    <source>
        <dbReference type="Proteomes" id="UP000663929"/>
    </source>
</evidence>
<dbReference type="SUPFAM" id="SSF56935">
    <property type="entry name" value="Porins"/>
    <property type="match status" value="1"/>
</dbReference>
<dbReference type="Gene3D" id="2.40.160.10">
    <property type="entry name" value="Porin"/>
    <property type="match status" value="1"/>
</dbReference>
<accession>A0A8A4TF21</accession>
<organism evidence="1 2">
    <name type="scientific">Sulfidibacter corallicola</name>
    <dbReference type="NCBI Taxonomy" id="2818388"/>
    <lineage>
        <taxon>Bacteria</taxon>
        <taxon>Pseudomonadati</taxon>
        <taxon>Acidobacteriota</taxon>
        <taxon>Holophagae</taxon>
        <taxon>Acanthopleuribacterales</taxon>
        <taxon>Acanthopleuribacteraceae</taxon>
        <taxon>Sulfidibacter</taxon>
    </lineage>
</organism>
<sequence length="420" mass="47483">MRRMWIHLFWLWPATLFGFQDEPDLRPRVSGWIGAQLLEAEGTTTWLEGGFGKLQGDAIQGTNAALRGHLAITWQPSLYFKAYVHGLARSEREEVAGESWGVTEAYLQTGLFLGRGGRLRLRGGMMFPQTSMEHIDPLWTSPYTLTFSALNTWIGEEVRTTGLDLNYHVDVSETTALFAGAAALRDNDTIGAALAWRGFSLGNRLTVRDEVLPLPPLPSLSDTGPFGVQRDDGTRPLGTDLDDKTGWRARIGAEWNGRLLVQYSRLDNRADRQLYRGEYAWETDFDQVGISWDFGSNAVWTFAGEWLDGHTGMGFRRSPNVQISFLAWYGLLSVADAEDRWRLTARYDRFETEDLDVRLASSNADLNQEDGRAWTLALFWQPARHWRIGAEFVTGEANRAAAPDLDLDPESLQLEARYRW</sequence>